<evidence type="ECO:0000313" key="1">
    <source>
        <dbReference type="EMBL" id="KKL50876.1"/>
    </source>
</evidence>
<feature type="non-terminal residue" evidence="1">
    <location>
        <position position="53"/>
    </location>
</feature>
<dbReference type="EMBL" id="LAZR01032443">
    <property type="protein sequence ID" value="KKL50876.1"/>
    <property type="molecule type" value="Genomic_DNA"/>
</dbReference>
<organism evidence="1">
    <name type="scientific">marine sediment metagenome</name>
    <dbReference type="NCBI Taxonomy" id="412755"/>
    <lineage>
        <taxon>unclassified sequences</taxon>
        <taxon>metagenomes</taxon>
        <taxon>ecological metagenomes</taxon>
    </lineage>
</organism>
<evidence type="ECO:0008006" key="2">
    <source>
        <dbReference type="Google" id="ProtNLM"/>
    </source>
</evidence>
<name>A0A0F9DAY5_9ZZZZ</name>
<reference evidence="1" key="1">
    <citation type="journal article" date="2015" name="Nature">
        <title>Complex archaea that bridge the gap between prokaryotes and eukaryotes.</title>
        <authorList>
            <person name="Spang A."/>
            <person name="Saw J.H."/>
            <person name="Jorgensen S.L."/>
            <person name="Zaremba-Niedzwiedzka K."/>
            <person name="Martijn J."/>
            <person name="Lind A.E."/>
            <person name="van Eijk R."/>
            <person name="Schleper C."/>
            <person name="Guy L."/>
            <person name="Ettema T.J."/>
        </authorList>
    </citation>
    <scope>NUCLEOTIDE SEQUENCE</scope>
</reference>
<accession>A0A0F9DAY5</accession>
<comment type="caution">
    <text evidence="1">The sequence shown here is derived from an EMBL/GenBank/DDBJ whole genome shotgun (WGS) entry which is preliminary data.</text>
</comment>
<dbReference type="AlphaFoldDB" id="A0A0F9DAY5"/>
<gene>
    <name evidence="1" type="ORF">LCGC14_2301150</name>
</gene>
<sequence length="53" mass="6044">MEKIFVYGKLKDDNTKSWCIPKPGTVKHRLYKYKMHLRSSGAAGAAKGIQLDY</sequence>
<protein>
    <recommendedName>
        <fullName evidence="2">Gamma-glutamylcyclotransferase AIG2-like domain-containing protein</fullName>
    </recommendedName>
</protein>
<proteinExistence type="predicted"/>